<protein>
    <submittedName>
        <fullName evidence="1">Uncharacterized protein</fullName>
    </submittedName>
</protein>
<name>A0A9D4US64_ADICA</name>
<gene>
    <name evidence="1" type="ORF">GOP47_0011127</name>
</gene>
<dbReference type="Gene3D" id="1.10.1280.10">
    <property type="entry name" value="Di-copper center containing domain from catechol oxidase"/>
    <property type="match status" value="1"/>
</dbReference>
<dbReference type="SUPFAM" id="SSF48056">
    <property type="entry name" value="Di-copper centre-containing domain"/>
    <property type="match status" value="1"/>
</dbReference>
<comment type="caution">
    <text evidence="1">The sequence shown here is derived from an EMBL/GenBank/DDBJ whole genome shotgun (WGS) entry which is preliminary data.</text>
</comment>
<accession>A0A9D4US64</accession>
<dbReference type="Proteomes" id="UP000886520">
    <property type="component" value="Chromosome 11"/>
</dbReference>
<dbReference type="EMBL" id="JABFUD020000011">
    <property type="protein sequence ID" value="KAI5073114.1"/>
    <property type="molecule type" value="Genomic_DNA"/>
</dbReference>
<keyword evidence="2" id="KW-1185">Reference proteome</keyword>
<evidence type="ECO:0000313" key="2">
    <source>
        <dbReference type="Proteomes" id="UP000886520"/>
    </source>
</evidence>
<organism evidence="1 2">
    <name type="scientific">Adiantum capillus-veneris</name>
    <name type="common">Maidenhair fern</name>
    <dbReference type="NCBI Taxonomy" id="13818"/>
    <lineage>
        <taxon>Eukaryota</taxon>
        <taxon>Viridiplantae</taxon>
        <taxon>Streptophyta</taxon>
        <taxon>Embryophyta</taxon>
        <taxon>Tracheophyta</taxon>
        <taxon>Polypodiopsida</taxon>
        <taxon>Polypodiidae</taxon>
        <taxon>Polypodiales</taxon>
        <taxon>Pteridineae</taxon>
        <taxon>Pteridaceae</taxon>
        <taxon>Vittarioideae</taxon>
        <taxon>Adiantum</taxon>
    </lineage>
</organism>
<sequence>MAASAAAAKPPAVHKPVFLPVKTSLGTTPIDLHDDESHTIVYRYQLAGQDSSTTATDKVVDVTKAIARENVLDFFYPHALQAGGGEMAQESLDRLNMRRDVFLLALSAVQALPASDKWSFYQIAGIHGLPHDPFDGVESGDYDPRDPERWGGYCQHGSSLPLLAPPLRDAPGAVHYPPGKAPRLHCHL</sequence>
<proteinExistence type="predicted"/>
<dbReference type="OrthoDB" id="534509at2759"/>
<dbReference type="AlphaFoldDB" id="A0A9D4US64"/>
<evidence type="ECO:0000313" key="1">
    <source>
        <dbReference type="EMBL" id="KAI5073114.1"/>
    </source>
</evidence>
<reference evidence="1" key="1">
    <citation type="submission" date="2021-01" db="EMBL/GenBank/DDBJ databases">
        <title>Adiantum capillus-veneris genome.</title>
        <authorList>
            <person name="Fang Y."/>
            <person name="Liao Q."/>
        </authorList>
    </citation>
    <scope>NUCLEOTIDE SEQUENCE</scope>
    <source>
        <strain evidence="1">H3</strain>
        <tissue evidence="1">Leaf</tissue>
    </source>
</reference>
<dbReference type="InterPro" id="IPR008922">
    <property type="entry name" value="Di-copper_centre_dom_sf"/>
</dbReference>